<reference evidence="1" key="1">
    <citation type="journal article" date="2015" name="Nature">
        <title>Complex archaea that bridge the gap between prokaryotes and eukaryotes.</title>
        <authorList>
            <person name="Spang A."/>
            <person name="Saw J.H."/>
            <person name="Jorgensen S.L."/>
            <person name="Zaremba-Niedzwiedzka K."/>
            <person name="Martijn J."/>
            <person name="Lind A.E."/>
            <person name="van Eijk R."/>
            <person name="Schleper C."/>
            <person name="Guy L."/>
            <person name="Ettema T.J."/>
        </authorList>
    </citation>
    <scope>NUCLEOTIDE SEQUENCE</scope>
</reference>
<accession>A0A0F9PQ55</accession>
<evidence type="ECO:0000313" key="1">
    <source>
        <dbReference type="EMBL" id="KKN33895.1"/>
    </source>
</evidence>
<proteinExistence type="predicted"/>
<gene>
    <name evidence="1" type="ORF">LCGC14_0799180</name>
</gene>
<sequence>MSKFNDPMPPVQHECPKCHQVLQPLSNGIPHHCKEKKPGTEFRVEVNTAGDPPDSWAANAIRHDTPEEAEAAAKDLFFRWTAVKWWRVIDETDTVHYTNKLEGDAW</sequence>
<name>A0A0F9PQ55_9ZZZZ</name>
<organism evidence="1">
    <name type="scientific">marine sediment metagenome</name>
    <dbReference type="NCBI Taxonomy" id="412755"/>
    <lineage>
        <taxon>unclassified sequences</taxon>
        <taxon>metagenomes</taxon>
        <taxon>ecological metagenomes</taxon>
    </lineage>
</organism>
<dbReference type="AlphaFoldDB" id="A0A0F9PQ55"/>
<dbReference type="EMBL" id="LAZR01002143">
    <property type="protein sequence ID" value="KKN33895.1"/>
    <property type="molecule type" value="Genomic_DNA"/>
</dbReference>
<protein>
    <submittedName>
        <fullName evidence="1">Uncharacterized protein</fullName>
    </submittedName>
</protein>
<comment type="caution">
    <text evidence="1">The sequence shown here is derived from an EMBL/GenBank/DDBJ whole genome shotgun (WGS) entry which is preliminary data.</text>
</comment>